<dbReference type="AlphaFoldDB" id="A0A0A9AAW8"/>
<dbReference type="EMBL" id="GBRH01251800">
    <property type="protein sequence ID" value="JAD46095.1"/>
    <property type="molecule type" value="Transcribed_RNA"/>
</dbReference>
<sequence length="83" mass="9330">MPAQHNIRLLEQIDSPKVFLNEEVFSDVVILILSHLVRITCCDSRGGTKLLICGLRGSSPCCLYKALRLTLQYNTGWKPQLNS</sequence>
<reference evidence="1" key="2">
    <citation type="journal article" date="2015" name="Data Brief">
        <title>Shoot transcriptome of the giant reed, Arundo donax.</title>
        <authorList>
            <person name="Barrero R.A."/>
            <person name="Guerrero F.D."/>
            <person name="Moolhuijzen P."/>
            <person name="Goolsby J.A."/>
            <person name="Tidwell J."/>
            <person name="Bellgard S.E."/>
            <person name="Bellgard M.I."/>
        </authorList>
    </citation>
    <scope>NUCLEOTIDE SEQUENCE</scope>
    <source>
        <tissue evidence="1">Shoot tissue taken approximately 20 cm above the soil surface</tissue>
    </source>
</reference>
<proteinExistence type="predicted"/>
<protein>
    <submittedName>
        <fullName evidence="1">Uncharacterized protein</fullName>
    </submittedName>
</protein>
<reference evidence="1" key="1">
    <citation type="submission" date="2014-09" db="EMBL/GenBank/DDBJ databases">
        <authorList>
            <person name="Magalhaes I.L.F."/>
            <person name="Oliveira U."/>
            <person name="Santos F.R."/>
            <person name="Vidigal T.H.D.A."/>
            <person name="Brescovit A.D."/>
            <person name="Santos A.J."/>
        </authorList>
    </citation>
    <scope>NUCLEOTIDE SEQUENCE</scope>
    <source>
        <tissue evidence="1">Shoot tissue taken approximately 20 cm above the soil surface</tissue>
    </source>
</reference>
<accession>A0A0A9AAW8</accession>
<name>A0A0A9AAW8_ARUDO</name>
<organism evidence="1">
    <name type="scientific">Arundo donax</name>
    <name type="common">Giant reed</name>
    <name type="synonym">Donax arundinaceus</name>
    <dbReference type="NCBI Taxonomy" id="35708"/>
    <lineage>
        <taxon>Eukaryota</taxon>
        <taxon>Viridiplantae</taxon>
        <taxon>Streptophyta</taxon>
        <taxon>Embryophyta</taxon>
        <taxon>Tracheophyta</taxon>
        <taxon>Spermatophyta</taxon>
        <taxon>Magnoliopsida</taxon>
        <taxon>Liliopsida</taxon>
        <taxon>Poales</taxon>
        <taxon>Poaceae</taxon>
        <taxon>PACMAD clade</taxon>
        <taxon>Arundinoideae</taxon>
        <taxon>Arundineae</taxon>
        <taxon>Arundo</taxon>
    </lineage>
</organism>
<evidence type="ECO:0000313" key="1">
    <source>
        <dbReference type="EMBL" id="JAD46095.1"/>
    </source>
</evidence>